<name>A0A4V4N8B1_9NEIS</name>
<feature type="signal peptide" evidence="8">
    <location>
        <begin position="1"/>
        <end position="39"/>
    </location>
</feature>
<evidence type="ECO:0000313" key="9">
    <source>
        <dbReference type="EMBL" id="TIC83743.1"/>
    </source>
</evidence>
<evidence type="ECO:0000256" key="3">
    <source>
        <dbReference type="ARBA" id="ARBA00022452"/>
    </source>
</evidence>
<dbReference type="EMBL" id="STGJ01000006">
    <property type="protein sequence ID" value="TIC83743.1"/>
    <property type="molecule type" value="Genomic_DNA"/>
</dbReference>
<dbReference type="GO" id="GO:0015483">
    <property type="term" value="F:long-chain fatty acid transporting porin activity"/>
    <property type="evidence" value="ECO:0007669"/>
    <property type="project" value="TreeGrafter"/>
</dbReference>
<evidence type="ECO:0000256" key="4">
    <source>
        <dbReference type="ARBA" id="ARBA00022692"/>
    </source>
</evidence>
<reference evidence="9 10" key="1">
    <citation type="submission" date="2019-04" db="EMBL/GenBank/DDBJ databases">
        <title>Crenobacter sp. nov.</title>
        <authorList>
            <person name="Shi S."/>
        </authorList>
    </citation>
    <scope>NUCLEOTIDE SEQUENCE [LARGE SCALE GENOMIC DNA]</scope>
    <source>
        <strain evidence="9 10">GY 70310</strain>
    </source>
</reference>
<gene>
    <name evidence="9" type="ORF">E5K04_06910</name>
</gene>
<evidence type="ECO:0000256" key="8">
    <source>
        <dbReference type="SAM" id="SignalP"/>
    </source>
</evidence>
<keyword evidence="3" id="KW-1134">Transmembrane beta strand</keyword>
<comment type="similarity">
    <text evidence="2">Belongs to the OmpP1/FadL family.</text>
</comment>
<sequence length="443" mass="47534">MPLAAHAAGKIRVNKKNRFGARLALPALIAAILAPAAHAAGFQLSEQSIVGLGRAHAGAGVAGDDLSSVFYNPAGMVLHRGTQIQGGLTYAEIDAPFEGDNSFYLSGARSGTNNGRGPGEVIPQGFLIKEINERTRFGFGVTVPFGLGSSYGDDWFGRNHGIEAHIMTVDFNPSLAYQLDEQWSIGGGVSAQYAKAKLKQGAFFPGASGEIDADSWAFGYNLGVMYQFDADTRVGLSYRSKLQHDAEGDYTAQGFDKFLGGLKIDGVYDGAASVTTPESVLLSAYHRVNPKLALTGSLRWSNWSRFDKLTIEGNPLSDTTIDNNWKGSWFASVGADYSYSDKLTLRGGVGYETSPVPDAEHRNPLIPDRDRVWLSVGGSYALEKNMTLDVGYTYLLGVGDDKIDHTVMSPATPGKPNGNPDTLKGKYNSITGHLIGVGLQYRF</sequence>
<dbReference type="GO" id="GO:0009279">
    <property type="term" value="C:cell outer membrane"/>
    <property type="evidence" value="ECO:0007669"/>
    <property type="project" value="UniProtKB-SubCell"/>
</dbReference>
<protein>
    <submittedName>
        <fullName evidence="9">Porin</fullName>
    </submittedName>
</protein>
<accession>A0A4V4N8B1</accession>
<evidence type="ECO:0000256" key="2">
    <source>
        <dbReference type="ARBA" id="ARBA00008163"/>
    </source>
</evidence>
<keyword evidence="7" id="KW-0998">Cell outer membrane</keyword>
<evidence type="ECO:0000256" key="7">
    <source>
        <dbReference type="ARBA" id="ARBA00023237"/>
    </source>
</evidence>
<comment type="caution">
    <text evidence="9">The sequence shown here is derived from an EMBL/GenBank/DDBJ whole genome shotgun (WGS) entry which is preliminary data.</text>
</comment>
<organism evidence="9 10">
    <name type="scientific">Crenobacter intestini</name>
    <dbReference type="NCBI Taxonomy" id="2563443"/>
    <lineage>
        <taxon>Bacteria</taxon>
        <taxon>Pseudomonadati</taxon>
        <taxon>Pseudomonadota</taxon>
        <taxon>Betaproteobacteria</taxon>
        <taxon>Neisseriales</taxon>
        <taxon>Neisseriaceae</taxon>
        <taxon>Crenobacter</taxon>
    </lineage>
</organism>
<keyword evidence="4" id="KW-0812">Transmembrane</keyword>
<dbReference type="Proteomes" id="UP000308891">
    <property type="component" value="Unassembled WGS sequence"/>
</dbReference>
<feature type="chain" id="PRO_5020642629" evidence="8">
    <location>
        <begin position="40"/>
        <end position="443"/>
    </location>
</feature>
<dbReference type="SUPFAM" id="SSF56935">
    <property type="entry name" value="Porins"/>
    <property type="match status" value="1"/>
</dbReference>
<comment type="subcellular location">
    <subcellularLocation>
        <location evidence="1">Cell outer membrane</location>
        <topology evidence="1">Multi-pass membrane protein</topology>
    </subcellularLocation>
</comment>
<dbReference type="PANTHER" id="PTHR35093:SF8">
    <property type="entry name" value="OUTER MEMBRANE PROTEIN NMB0088-RELATED"/>
    <property type="match status" value="1"/>
</dbReference>
<evidence type="ECO:0000256" key="1">
    <source>
        <dbReference type="ARBA" id="ARBA00004571"/>
    </source>
</evidence>
<proteinExistence type="inferred from homology"/>
<evidence type="ECO:0000256" key="5">
    <source>
        <dbReference type="ARBA" id="ARBA00022729"/>
    </source>
</evidence>
<dbReference type="Gene3D" id="2.40.160.60">
    <property type="entry name" value="Outer membrane protein transport protein (OMPP1/FadL/TodX)"/>
    <property type="match status" value="1"/>
</dbReference>
<evidence type="ECO:0000313" key="10">
    <source>
        <dbReference type="Proteomes" id="UP000308891"/>
    </source>
</evidence>
<dbReference type="InterPro" id="IPR005017">
    <property type="entry name" value="OMPP1/FadL/TodX"/>
</dbReference>
<keyword evidence="10" id="KW-1185">Reference proteome</keyword>
<keyword evidence="6" id="KW-0472">Membrane</keyword>
<dbReference type="OrthoDB" id="19849at2"/>
<dbReference type="PANTHER" id="PTHR35093">
    <property type="entry name" value="OUTER MEMBRANE PROTEIN NMB0088-RELATED"/>
    <property type="match status" value="1"/>
</dbReference>
<evidence type="ECO:0000256" key="6">
    <source>
        <dbReference type="ARBA" id="ARBA00023136"/>
    </source>
</evidence>
<keyword evidence="5 8" id="KW-0732">Signal</keyword>
<dbReference type="AlphaFoldDB" id="A0A4V4N8B1"/>
<dbReference type="Pfam" id="PF03349">
    <property type="entry name" value="Toluene_X"/>
    <property type="match status" value="1"/>
</dbReference>